<feature type="region of interest" description="Disordered" evidence="1">
    <location>
        <begin position="1"/>
        <end position="22"/>
    </location>
</feature>
<reference evidence="2" key="2">
    <citation type="journal article" date="2018" name="Sci. Data">
        <title>The draft genome sequence of cork oak.</title>
        <authorList>
            <person name="Ramos A.M."/>
            <person name="Usie A."/>
            <person name="Barbosa P."/>
            <person name="Barros P.M."/>
            <person name="Capote T."/>
            <person name="Chaves I."/>
            <person name="Simoes F."/>
            <person name="Abreu I."/>
            <person name="Carrasquinho I."/>
            <person name="Faro C."/>
            <person name="Guimaraes J.B."/>
            <person name="Mendonca D."/>
            <person name="Nobrega F."/>
            <person name="Rodrigues L."/>
            <person name="Saibo N.J.M."/>
            <person name="Varela M.C."/>
            <person name="Egas C."/>
            <person name="Matos J."/>
            <person name="Miguel C.M."/>
            <person name="Oliveira M.M."/>
            <person name="Ricardo C.P."/>
            <person name="Goncalves S."/>
        </authorList>
    </citation>
    <scope>NUCLEOTIDE SEQUENCE [LARGE SCALE GENOMIC DNA]</scope>
    <source>
        <strain evidence="2">HL8</strain>
    </source>
</reference>
<proteinExistence type="predicted"/>
<organism evidence="2">
    <name type="scientific">Quercus suber</name>
    <name type="common">Cork oak</name>
    <dbReference type="NCBI Taxonomy" id="58331"/>
    <lineage>
        <taxon>Eukaryota</taxon>
        <taxon>Viridiplantae</taxon>
        <taxon>Streptophyta</taxon>
        <taxon>Embryophyta</taxon>
        <taxon>Tracheophyta</taxon>
        <taxon>Spermatophyta</taxon>
        <taxon>Magnoliopsida</taxon>
        <taxon>eudicotyledons</taxon>
        <taxon>Gunneridae</taxon>
        <taxon>Pentapetalae</taxon>
        <taxon>rosids</taxon>
        <taxon>fabids</taxon>
        <taxon>Fagales</taxon>
        <taxon>Fagaceae</taxon>
        <taxon>Quercus</taxon>
    </lineage>
</organism>
<dbReference type="EMBL" id="PKMF04000003">
    <property type="protein sequence ID" value="KAK7861236.1"/>
    <property type="molecule type" value="Genomic_DNA"/>
</dbReference>
<gene>
    <name evidence="2" type="ORF">CFP56_024238</name>
</gene>
<dbReference type="AlphaFoldDB" id="A0AAW0MDK5"/>
<reference evidence="2" key="1">
    <citation type="submission" date="2017-12" db="EMBL/GenBank/DDBJ databases">
        <authorList>
            <person name="Barbosa P."/>
            <person name="Usie A."/>
            <person name="Ramos A.M."/>
        </authorList>
    </citation>
    <scope>NUCLEOTIDE SEQUENCE</scope>
    <source>
        <strain evidence="2">HL8</strain>
        <tissue evidence="2">Leaves</tissue>
    </source>
</reference>
<accession>A0AAW0MDK5</accession>
<evidence type="ECO:0000256" key="1">
    <source>
        <dbReference type="SAM" id="MobiDB-lite"/>
    </source>
</evidence>
<feature type="compositionally biased region" description="Polar residues" evidence="1">
    <location>
        <begin position="12"/>
        <end position="21"/>
    </location>
</feature>
<name>A0AAW0MDK5_QUESU</name>
<evidence type="ECO:0000313" key="2">
    <source>
        <dbReference type="EMBL" id="KAK7861236.1"/>
    </source>
</evidence>
<reference evidence="2" key="3">
    <citation type="submission" date="2023-07" db="EMBL/GenBank/DDBJ databases">
        <title>An improved reference 1 genome and first organelle genomes of Quercus suber.</title>
        <authorList>
            <consortium name="Genosuber Consortium"/>
            <person name="Usie A."/>
            <person name="Serra O."/>
            <person name="Barros P."/>
        </authorList>
    </citation>
    <scope>NUCLEOTIDE SEQUENCE</scope>
    <source>
        <strain evidence="2">HL8</strain>
        <tissue evidence="2">Leaves</tissue>
    </source>
</reference>
<comment type="caution">
    <text evidence="2">The sequence shown here is derived from an EMBL/GenBank/DDBJ whole genome shotgun (WGS) entry which is preliminary data.</text>
</comment>
<protein>
    <submittedName>
        <fullName evidence="2">Uncharacterized protein</fullName>
    </submittedName>
</protein>
<sequence>MDPSGLFGVDQASGQSSQTKDNIGMEPVYYNAAAKIEIGEPAQAEVNIGMKADYYKRCSKWYNRGLQRYSRAS</sequence>